<keyword evidence="5" id="KW-0472">Membrane</keyword>
<feature type="domain" description="WSC" evidence="7">
    <location>
        <begin position="92"/>
        <end position="137"/>
    </location>
</feature>
<name>A0A6A4RSG2_SCOMX</name>
<sequence length="150" mass="16841">MRRKSGKWDLQYLRLCEFIEGPERIGQWRPFECRTVVLLRTGSQWWRGVKTCEVIRTTPLAFPLCGADVPPNYGFMKSSVADLRVPPLCVLQLAGMESGYACFCGNEVDLPDHHGGESPSMECNHVCFGDHTQPCGGDGWVIIFDSECLK</sequence>
<proteinExistence type="predicted"/>
<dbReference type="PANTHER" id="PTHR24269:SF26">
    <property type="entry name" value="KRINGLE-CONTAINING PROTEIN MARKING THE EYE AND THE NOSE"/>
    <property type="match status" value="1"/>
</dbReference>
<dbReference type="AlphaFoldDB" id="A0A6A4RSG2"/>
<keyword evidence="4" id="KW-1133">Transmembrane helix</keyword>
<reference evidence="8 9" key="1">
    <citation type="submission" date="2019-06" db="EMBL/GenBank/DDBJ databases">
        <title>Draft genomes of female and male turbot (Scophthalmus maximus).</title>
        <authorList>
            <person name="Xu H."/>
            <person name="Xu X.-W."/>
            <person name="Shao C."/>
            <person name="Chen S."/>
        </authorList>
    </citation>
    <scope>NUCLEOTIDE SEQUENCE [LARGE SCALE GENOMIC DNA]</scope>
    <source>
        <strain evidence="8">Ysfricsl-2016a</strain>
        <tissue evidence="8">Blood</tissue>
    </source>
</reference>
<dbReference type="GO" id="GO:0005886">
    <property type="term" value="C:plasma membrane"/>
    <property type="evidence" value="ECO:0007669"/>
    <property type="project" value="TreeGrafter"/>
</dbReference>
<dbReference type="EMBL" id="VEVO01005174">
    <property type="protein sequence ID" value="KAF0021554.1"/>
    <property type="molecule type" value="Genomic_DNA"/>
</dbReference>
<evidence type="ECO:0000256" key="5">
    <source>
        <dbReference type="ARBA" id="ARBA00023136"/>
    </source>
</evidence>
<comment type="subcellular location">
    <subcellularLocation>
        <location evidence="1">Membrane</location>
        <topology evidence="1">Single-pass membrane protein</topology>
    </subcellularLocation>
</comment>
<dbReference type="PANTHER" id="PTHR24269">
    <property type="entry name" value="KREMEN PROTEIN"/>
    <property type="match status" value="1"/>
</dbReference>
<evidence type="ECO:0000256" key="3">
    <source>
        <dbReference type="ARBA" id="ARBA00022729"/>
    </source>
</evidence>
<keyword evidence="6" id="KW-0325">Glycoprotein</keyword>
<comment type="caution">
    <text evidence="8">The sequence shown here is derived from an EMBL/GenBank/DDBJ whole genome shotgun (WGS) entry which is preliminary data.</text>
</comment>
<evidence type="ECO:0000256" key="4">
    <source>
        <dbReference type="ARBA" id="ARBA00022989"/>
    </source>
</evidence>
<evidence type="ECO:0000256" key="2">
    <source>
        <dbReference type="ARBA" id="ARBA00022692"/>
    </source>
</evidence>
<evidence type="ECO:0000313" key="9">
    <source>
        <dbReference type="Proteomes" id="UP000438429"/>
    </source>
</evidence>
<organism evidence="8 9">
    <name type="scientific">Scophthalmus maximus</name>
    <name type="common">Turbot</name>
    <name type="synonym">Psetta maxima</name>
    <dbReference type="NCBI Taxonomy" id="52904"/>
    <lineage>
        <taxon>Eukaryota</taxon>
        <taxon>Metazoa</taxon>
        <taxon>Chordata</taxon>
        <taxon>Craniata</taxon>
        <taxon>Vertebrata</taxon>
        <taxon>Euteleostomi</taxon>
        <taxon>Actinopterygii</taxon>
        <taxon>Neopterygii</taxon>
        <taxon>Teleostei</taxon>
        <taxon>Neoteleostei</taxon>
        <taxon>Acanthomorphata</taxon>
        <taxon>Carangaria</taxon>
        <taxon>Pleuronectiformes</taxon>
        <taxon>Pleuronectoidei</taxon>
        <taxon>Scophthalmidae</taxon>
        <taxon>Scophthalmus</taxon>
    </lineage>
</organism>
<dbReference type="Proteomes" id="UP000438429">
    <property type="component" value="Unassembled WGS sequence"/>
</dbReference>
<gene>
    <name evidence="8" type="ORF">F2P81_026193</name>
</gene>
<dbReference type="InterPro" id="IPR051836">
    <property type="entry name" value="Kremen_rcpt"/>
</dbReference>
<evidence type="ECO:0000259" key="7">
    <source>
        <dbReference type="Pfam" id="PF01822"/>
    </source>
</evidence>
<evidence type="ECO:0000256" key="1">
    <source>
        <dbReference type="ARBA" id="ARBA00004167"/>
    </source>
</evidence>
<dbReference type="InterPro" id="IPR002889">
    <property type="entry name" value="WSC_carb-bd"/>
</dbReference>
<evidence type="ECO:0000313" key="8">
    <source>
        <dbReference type="EMBL" id="KAF0021554.1"/>
    </source>
</evidence>
<evidence type="ECO:0000256" key="6">
    <source>
        <dbReference type="ARBA" id="ARBA00023180"/>
    </source>
</evidence>
<keyword evidence="3" id="KW-0732">Signal</keyword>
<keyword evidence="2" id="KW-0812">Transmembrane</keyword>
<accession>A0A6A4RSG2</accession>
<protein>
    <recommendedName>
        <fullName evidence="7">WSC domain-containing protein</fullName>
    </recommendedName>
</protein>
<dbReference type="Pfam" id="PF01822">
    <property type="entry name" value="WSC"/>
    <property type="match status" value="1"/>
</dbReference>